<protein>
    <recommendedName>
        <fullName evidence="7">Peroxin domain-containing protein</fullName>
    </recommendedName>
</protein>
<evidence type="ECO:0000256" key="4">
    <source>
        <dbReference type="ARBA" id="ARBA00023136"/>
    </source>
</evidence>
<evidence type="ECO:0000313" key="6">
    <source>
        <dbReference type="EMBL" id="CED82519.1"/>
    </source>
</evidence>
<feature type="region of interest" description="Disordered" evidence="5">
    <location>
        <begin position="192"/>
        <end position="222"/>
    </location>
</feature>
<evidence type="ECO:0000256" key="1">
    <source>
        <dbReference type="ARBA" id="ARBA00004141"/>
    </source>
</evidence>
<dbReference type="GO" id="GO:0005778">
    <property type="term" value="C:peroxisomal membrane"/>
    <property type="evidence" value="ECO:0007669"/>
    <property type="project" value="TreeGrafter"/>
</dbReference>
<comment type="subcellular location">
    <subcellularLocation>
        <location evidence="1">Membrane</location>
        <topology evidence="1">Multi-pass membrane protein</topology>
    </subcellularLocation>
</comment>
<keyword evidence="2" id="KW-0812">Transmembrane</keyword>
<dbReference type="AlphaFoldDB" id="A0A0F7SP64"/>
<keyword evidence="3" id="KW-1133">Transmembrane helix</keyword>
<feature type="compositionally biased region" description="Low complexity" evidence="5">
    <location>
        <begin position="201"/>
        <end position="222"/>
    </location>
</feature>
<feature type="compositionally biased region" description="Basic residues" evidence="5">
    <location>
        <begin position="88"/>
        <end position="99"/>
    </location>
</feature>
<dbReference type="InterPro" id="IPR052816">
    <property type="entry name" value="Peroxisomal_Membrane_PEX28-32"/>
</dbReference>
<feature type="compositionally biased region" description="Basic and acidic residues" evidence="5">
    <location>
        <begin position="440"/>
        <end position="455"/>
    </location>
</feature>
<reference evidence="6" key="1">
    <citation type="submission" date="2014-08" db="EMBL/GenBank/DDBJ databases">
        <authorList>
            <person name="Sharma Rahul"/>
            <person name="Thines Marco"/>
        </authorList>
    </citation>
    <scope>NUCLEOTIDE SEQUENCE</scope>
</reference>
<evidence type="ECO:0000256" key="2">
    <source>
        <dbReference type="ARBA" id="ARBA00022692"/>
    </source>
</evidence>
<dbReference type="EMBL" id="LN483124">
    <property type="protein sequence ID" value="CED82519.1"/>
    <property type="molecule type" value="Genomic_DNA"/>
</dbReference>
<proteinExistence type="predicted"/>
<evidence type="ECO:0008006" key="7">
    <source>
        <dbReference type="Google" id="ProtNLM"/>
    </source>
</evidence>
<dbReference type="PANTHER" id="PTHR28304:SF2">
    <property type="entry name" value="PEROXISOMAL MEMBRANE PROTEIN PEX29"/>
    <property type="match status" value="1"/>
</dbReference>
<dbReference type="GO" id="GO:0007031">
    <property type="term" value="P:peroxisome organization"/>
    <property type="evidence" value="ECO:0007669"/>
    <property type="project" value="TreeGrafter"/>
</dbReference>
<feature type="region of interest" description="Disordered" evidence="5">
    <location>
        <begin position="411"/>
        <end position="466"/>
    </location>
</feature>
<organism evidence="6">
    <name type="scientific">Phaffia rhodozyma</name>
    <name type="common">Yeast</name>
    <name type="synonym">Xanthophyllomyces dendrorhous</name>
    <dbReference type="NCBI Taxonomy" id="264483"/>
    <lineage>
        <taxon>Eukaryota</taxon>
        <taxon>Fungi</taxon>
        <taxon>Dikarya</taxon>
        <taxon>Basidiomycota</taxon>
        <taxon>Agaricomycotina</taxon>
        <taxon>Tremellomycetes</taxon>
        <taxon>Cystofilobasidiales</taxon>
        <taxon>Mrakiaceae</taxon>
        <taxon>Phaffia</taxon>
    </lineage>
</organism>
<evidence type="ECO:0000256" key="3">
    <source>
        <dbReference type="ARBA" id="ARBA00022989"/>
    </source>
</evidence>
<keyword evidence="4" id="KW-0472">Membrane</keyword>
<name>A0A0F7SP64_PHARH</name>
<dbReference type="PANTHER" id="PTHR28304">
    <property type="entry name" value="PEROXISOMAL MEMBRANE PROTEIN PEX29"/>
    <property type="match status" value="1"/>
</dbReference>
<accession>A0A0F7SP64</accession>
<evidence type="ECO:0000256" key="5">
    <source>
        <dbReference type="SAM" id="MobiDB-lite"/>
    </source>
</evidence>
<sequence length="466" mass="50445">MALHPSHPIPLAAKPVDVQFFVSSLKQTAHPSDRFHTATTIEPTLTVLPESSFPAAAARPAGSSLPQSYTTQISDLLLSAVVPGIPKSNKKKTDHHHHHSDPNIWPGPSSKREDLNLTSTTGNFRKFVLKVGWLFDTQDFVEEVVFWRRKEWSVGWMIGWGLISFHPHLILMLPLLGTISFLLAPHIDDQSLNPELQSSPSRSGSTEIETSTRTTSSPSARRNSFQMLHGRSGSIQASSVGLSRDSKAGSRLSGDFSDFSHEIPQARKAPIETGLTTTYYQNLQGIQNLMGSFSDMYDFAINVAQQVFSPIHPLHYTLIAFNVLALVGVAFGGKFVPAWAILLPLGWGPLLFGLISPGELSVLPLPIPPILASQLHALHLSLLNDKIPLSLRDKPVCELSVWENQRWIRPSGKESTSHVSGGGTAGTDGTPGASGGAGGEGREWTEDGWSEKEGSRSIGGQVGSGE</sequence>
<feature type="region of interest" description="Disordered" evidence="5">
    <location>
        <begin position="88"/>
        <end position="112"/>
    </location>
</feature>